<proteinExistence type="predicted"/>
<dbReference type="Proteomes" id="UP001189429">
    <property type="component" value="Unassembled WGS sequence"/>
</dbReference>
<evidence type="ECO:0000313" key="3">
    <source>
        <dbReference type="Proteomes" id="UP001189429"/>
    </source>
</evidence>
<evidence type="ECO:0000256" key="1">
    <source>
        <dbReference type="SAM" id="MobiDB-lite"/>
    </source>
</evidence>
<comment type="caution">
    <text evidence="2">The sequence shown here is derived from an EMBL/GenBank/DDBJ whole genome shotgun (WGS) entry which is preliminary data.</text>
</comment>
<reference evidence="2" key="1">
    <citation type="submission" date="2023-10" db="EMBL/GenBank/DDBJ databases">
        <authorList>
            <person name="Chen Y."/>
            <person name="Shah S."/>
            <person name="Dougan E. K."/>
            <person name="Thang M."/>
            <person name="Chan C."/>
        </authorList>
    </citation>
    <scope>NUCLEOTIDE SEQUENCE [LARGE SCALE GENOMIC DNA]</scope>
</reference>
<evidence type="ECO:0000313" key="2">
    <source>
        <dbReference type="EMBL" id="CAK0907486.1"/>
    </source>
</evidence>
<gene>
    <name evidence="2" type="ORF">PCOR1329_LOCUS82487</name>
</gene>
<feature type="compositionally biased region" description="Basic and acidic residues" evidence="1">
    <location>
        <begin position="156"/>
        <end position="170"/>
    </location>
</feature>
<organism evidence="2 3">
    <name type="scientific">Prorocentrum cordatum</name>
    <dbReference type="NCBI Taxonomy" id="2364126"/>
    <lineage>
        <taxon>Eukaryota</taxon>
        <taxon>Sar</taxon>
        <taxon>Alveolata</taxon>
        <taxon>Dinophyceae</taxon>
        <taxon>Prorocentrales</taxon>
        <taxon>Prorocentraceae</taxon>
        <taxon>Prorocentrum</taxon>
    </lineage>
</organism>
<feature type="region of interest" description="Disordered" evidence="1">
    <location>
        <begin position="151"/>
        <end position="181"/>
    </location>
</feature>
<accession>A0ABN9Y4L7</accession>
<keyword evidence="3" id="KW-1185">Reference proteome</keyword>
<feature type="region of interest" description="Disordered" evidence="1">
    <location>
        <begin position="108"/>
        <end position="132"/>
    </location>
</feature>
<protein>
    <submittedName>
        <fullName evidence="2">Uncharacterized protein</fullName>
    </submittedName>
</protein>
<sequence>MEAWGGRPVLCVADNENARIWRTKRRAGNRLARYALRVLQLAETRGNFHIVAAGIWTKRSLSTDLTTRAAQRCSKQQMGRRGLLEILLLERWRALFVELEQGGPLVLPGKRQEKGGASRGSWRGGARGRRRRPARCPSCWRAWRCACGERVAPATPERRSRGEPGPRSRATDGPAKLGGPA</sequence>
<dbReference type="EMBL" id="CAUYUJ010021866">
    <property type="protein sequence ID" value="CAK0907486.1"/>
    <property type="molecule type" value="Genomic_DNA"/>
</dbReference>
<name>A0ABN9Y4L7_9DINO</name>